<evidence type="ECO:0000313" key="2">
    <source>
        <dbReference type="EMBL" id="KUO14396.1"/>
    </source>
</evidence>
<organism evidence="2 3">
    <name type="scientific">Streptomyces dysideae</name>
    <dbReference type="NCBI Taxonomy" id="909626"/>
    <lineage>
        <taxon>Bacteria</taxon>
        <taxon>Bacillati</taxon>
        <taxon>Actinomycetota</taxon>
        <taxon>Actinomycetes</taxon>
        <taxon>Kitasatosporales</taxon>
        <taxon>Streptomycetaceae</taxon>
        <taxon>Streptomyces</taxon>
    </lineage>
</organism>
<comment type="caution">
    <text evidence="2">The sequence shown here is derived from an EMBL/GenBank/DDBJ whole genome shotgun (WGS) entry which is preliminary data.</text>
</comment>
<dbReference type="Proteomes" id="UP000053260">
    <property type="component" value="Unassembled WGS sequence"/>
</dbReference>
<dbReference type="STRING" id="909626.AQJ91_47100"/>
<dbReference type="AlphaFoldDB" id="A0A101UPI2"/>
<evidence type="ECO:0000256" key="1">
    <source>
        <dbReference type="SAM" id="MobiDB-lite"/>
    </source>
</evidence>
<gene>
    <name evidence="2" type="ORF">AQJ91_47100</name>
</gene>
<feature type="region of interest" description="Disordered" evidence="1">
    <location>
        <begin position="29"/>
        <end position="75"/>
    </location>
</feature>
<sequence length="75" mass="8218">MEPVRGARRRHGRALCPRRRQTVVIEAVEGLPPGPPMTSDLSTGPYFPTEGPGLPDLRRTAGRAGRYEVPRTTVP</sequence>
<reference evidence="2 3" key="1">
    <citation type="submission" date="2015-10" db="EMBL/GenBank/DDBJ databases">
        <title>Draft genome sequence of Streptomyces sp. RV15, isolated from a marine sponge.</title>
        <authorList>
            <person name="Ruckert C."/>
            <person name="Abdelmohsen U.R."/>
            <person name="Winkler A."/>
            <person name="Hentschel U."/>
            <person name="Kalinowski J."/>
            <person name="Kampfer P."/>
            <person name="Glaeser S."/>
        </authorList>
    </citation>
    <scope>NUCLEOTIDE SEQUENCE [LARGE SCALE GENOMIC DNA]</scope>
    <source>
        <strain evidence="2 3">RV15</strain>
    </source>
</reference>
<keyword evidence="3" id="KW-1185">Reference proteome</keyword>
<accession>A0A101UPI2</accession>
<dbReference type="EMBL" id="LMXB01000153">
    <property type="protein sequence ID" value="KUO14396.1"/>
    <property type="molecule type" value="Genomic_DNA"/>
</dbReference>
<name>A0A101UPI2_9ACTN</name>
<proteinExistence type="predicted"/>
<evidence type="ECO:0000313" key="3">
    <source>
        <dbReference type="Proteomes" id="UP000053260"/>
    </source>
</evidence>
<protein>
    <submittedName>
        <fullName evidence="2">Uncharacterized protein</fullName>
    </submittedName>
</protein>